<dbReference type="InterPro" id="IPR045054">
    <property type="entry name" value="P4HA-like"/>
</dbReference>
<evidence type="ECO:0000256" key="6">
    <source>
        <dbReference type="SAM" id="SignalP"/>
    </source>
</evidence>
<keyword evidence="3" id="KW-0223">Dioxygenase</keyword>
<keyword evidence="6" id="KW-0732">Signal</keyword>
<dbReference type="EMBL" id="JAUIQD010000008">
    <property type="protein sequence ID" value="KAK3341989.1"/>
    <property type="molecule type" value="Genomic_DNA"/>
</dbReference>
<gene>
    <name evidence="8" type="ORF">B0T25DRAFT_617597</name>
</gene>
<proteinExistence type="predicted"/>
<organism evidence="8 9">
    <name type="scientific">Lasiosphaeria hispida</name>
    <dbReference type="NCBI Taxonomy" id="260671"/>
    <lineage>
        <taxon>Eukaryota</taxon>
        <taxon>Fungi</taxon>
        <taxon>Dikarya</taxon>
        <taxon>Ascomycota</taxon>
        <taxon>Pezizomycotina</taxon>
        <taxon>Sordariomycetes</taxon>
        <taxon>Sordariomycetidae</taxon>
        <taxon>Sordariales</taxon>
        <taxon>Lasiosphaeriaceae</taxon>
        <taxon>Lasiosphaeria</taxon>
    </lineage>
</organism>
<evidence type="ECO:0000259" key="7">
    <source>
        <dbReference type="PROSITE" id="PS51471"/>
    </source>
</evidence>
<evidence type="ECO:0000256" key="2">
    <source>
        <dbReference type="ARBA" id="ARBA00022723"/>
    </source>
</evidence>
<reference evidence="8" key="2">
    <citation type="submission" date="2023-06" db="EMBL/GenBank/DDBJ databases">
        <authorList>
            <consortium name="Lawrence Berkeley National Laboratory"/>
            <person name="Haridas S."/>
            <person name="Hensen N."/>
            <person name="Bonometti L."/>
            <person name="Westerberg I."/>
            <person name="Brannstrom I.O."/>
            <person name="Guillou S."/>
            <person name="Cros-Aarteil S."/>
            <person name="Calhoun S."/>
            <person name="Kuo A."/>
            <person name="Mondo S."/>
            <person name="Pangilinan J."/>
            <person name="Riley R."/>
            <person name="Labutti K."/>
            <person name="Andreopoulos B."/>
            <person name="Lipzen A."/>
            <person name="Chen C."/>
            <person name="Yanf M."/>
            <person name="Daum C."/>
            <person name="Ng V."/>
            <person name="Clum A."/>
            <person name="Steindorff A."/>
            <person name="Ohm R."/>
            <person name="Martin F."/>
            <person name="Silar P."/>
            <person name="Natvig D."/>
            <person name="Lalanne C."/>
            <person name="Gautier V."/>
            <person name="Ament-Velasquez S.L."/>
            <person name="Kruys A."/>
            <person name="Hutchinson M.I."/>
            <person name="Powell A.J."/>
            <person name="Barry K."/>
            <person name="Miller A.N."/>
            <person name="Grigoriev I.V."/>
            <person name="Debuchy R."/>
            <person name="Gladieux P."/>
            <person name="Thoren M.H."/>
            <person name="Johannesson H."/>
        </authorList>
    </citation>
    <scope>NUCLEOTIDE SEQUENCE</scope>
    <source>
        <strain evidence="8">CBS 955.72</strain>
    </source>
</reference>
<keyword evidence="2" id="KW-0479">Metal-binding</keyword>
<dbReference type="InterPro" id="IPR006620">
    <property type="entry name" value="Pro_4_hyd_alph"/>
</dbReference>
<dbReference type="InterPro" id="IPR005123">
    <property type="entry name" value="Oxoglu/Fe-dep_dioxygenase_dom"/>
</dbReference>
<feature type="signal peptide" evidence="6">
    <location>
        <begin position="1"/>
        <end position="18"/>
    </location>
</feature>
<dbReference type="Pfam" id="PF13640">
    <property type="entry name" value="2OG-FeII_Oxy_3"/>
    <property type="match status" value="1"/>
</dbReference>
<comment type="caution">
    <text evidence="8">The sequence shown here is derived from an EMBL/GenBank/DDBJ whole genome shotgun (WGS) entry which is preliminary data.</text>
</comment>
<evidence type="ECO:0000256" key="1">
    <source>
        <dbReference type="ARBA" id="ARBA00001961"/>
    </source>
</evidence>
<feature type="chain" id="PRO_5042543697" evidence="6">
    <location>
        <begin position="19"/>
        <end position="254"/>
    </location>
</feature>
<name>A0AAJ0H7H2_9PEZI</name>
<dbReference type="Proteomes" id="UP001275084">
    <property type="component" value="Unassembled WGS sequence"/>
</dbReference>
<keyword evidence="4" id="KW-0560">Oxidoreductase</keyword>
<dbReference type="PANTHER" id="PTHR10869:SF246">
    <property type="entry name" value="TRANSMEMBRANE PROLYL 4-HYDROXYLASE"/>
    <property type="match status" value="1"/>
</dbReference>
<dbReference type="GO" id="GO:0005783">
    <property type="term" value="C:endoplasmic reticulum"/>
    <property type="evidence" value="ECO:0007669"/>
    <property type="project" value="TreeGrafter"/>
</dbReference>
<dbReference type="GO" id="GO:0005506">
    <property type="term" value="F:iron ion binding"/>
    <property type="evidence" value="ECO:0007669"/>
    <property type="project" value="InterPro"/>
</dbReference>
<keyword evidence="5" id="KW-0408">Iron</keyword>
<evidence type="ECO:0000256" key="4">
    <source>
        <dbReference type="ARBA" id="ARBA00023002"/>
    </source>
</evidence>
<accession>A0AAJ0H7H2</accession>
<dbReference type="GO" id="GO:0031418">
    <property type="term" value="F:L-ascorbic acid binding"/>
    <property type="evidence" value="ECO:0007669"/>
    <property type="project" value="InterPro"/>
</dbReference>
<keyword evidence="9" id="KW-1185">Reference proteome</keyword>
<dbReference type="PROSITE" id="PS51471">
    <property type="entry name" value="FE2OG_OXY"/>
    <property type="match status" value="1"/>
</dbReference>
<evidence type="ECO:0000256" key="3">
    <source>
        <dbReference type="ARBA" id="ARBA00022964"/>
    </source>
</evidence>
<feature type="domain" description="Fe2OG dioxygenase" evidence="7">
    <location>
        <begin position="111"/>
        <end position="238"/>
    </location>
</feature>
<dbReference type="AlphaFoldDB" id="A0AAJ0H7H2"/>
<reference evidence="8" key="1">
    <citation type="journal article" date="2023" name="Mol. Phylogenet. Evol.">
        <title>Genome-scale phylogeny and comparative genomics of the fungal order Sordariales.</title>
        <authorList>
            <person name="Hensen N."/>
            <person name="Bonometti L."/>
            <person name="Westerberg I."/>
            <person name="Brannstrom I.O."/>
            <person name="Guillou S."/>
            <person name="Cros-Aarteil S."/>
            <person name="Calhoun S."/>
            <person name="Haridas S."/>
            <person name="Kuo A."/>
            <person name="Mondo S."/>
            <person name="Pangilinan J."/>
            <person name="Riley R."/>
            <person name="LaButti K."/>
            <person name="Andreopoulos B."/>
            <person name="Lipzen A."/>
            <person name="Chen C."/>
            <person name="Yan M."/>
            <person name="Daum C."/>
            <person name="Ng V."/>
            <person name="Clum A."/>
            <person name="Steindorff A."/>
            <person name="Ohm R.A."/>
            <person name="Martin F."/>
            <person name="Silar P."/>
            <person name="Natvig D.O."/>
            <person name="Lalanne C."/>
            <person name="Gautier V."/>
            <person name="Ament-Velasquez S.L."/>
            <person name="Kruys A."/>
            <person name="Hutchinson M.I."/>
            <person name="Powell A.J."/>
            <person name="Barry K."/>
            <person name="Miller A.N."/>
            <person name="Grigoriev I.V."/>
            <person name="Debuchy R."/>
            <person name="Gladieux P."/>
            <person name="Hiltunen Thoren M."/>
            <person name="Johannesson H."/>
        </authorList>
    </citation>
    <scope>NUCLEOTIDE SEQUENCE</scope>
    <source>
        <strain evidence="8">CBS 955.72</strain>
    </source>
</reference>
<evidence type="ECO:0000313" key="9">
    <source>
        <dbReference type="Proteomes" id="UP001275084"/>
    </source>
</evidence>
<protein>
    <submittedName>
        <fullName evidence="8">2OG-Fe(II) oxygenase superfamily protein</fullName>
    </submittedName>
</protein>
<dbReference type="PANTHER" id="PTHR10869">
    <property type="entry name" value="PROLYL 4-HYDROXYLASE ALPHA SUBUNIT"/>
    <property type="match status" value="1"/>
</dbReference>
<comment type="cofactor">
    <cofactor evidence="1">
        <name>L-ascorbate</name>
        <dbReference type="ChEBI" id="CHEBI:38290"/>
    </cofactor>
</comment>
<evidence type="ECO:0000313" key="8">
    <source>
        <dbReference type="EMBL" id="KAK3341989.1"/>
    </source>
</evidence>
<dbReference type="GO" id="GO:0004656">
    <property type="term" value="F:procollagen-proline 4-dioxygenase activity"/>
    <property type="evidence" value="ECO:0007669"/>
    <property type="project" value="TreeGrafter"/>
</dbReference>
<dbReference type="Gene3D" id="2.60.120.620">
    <property type="entry name" value="q2cbj1_9rhob like domain"/>
    <property type="match status" value="1"/>
</dbReference>
<evidence type="ECO:0000256" key="5">
    <source>
        <dbReference type="ARBA" id="ARBA00023004"/>
    </source>
</evidence>
<sequence length="254" mass="28294">MILIPLLATAVLAAGAATDDLECVHPPTQAHKASSSPLIIYLQNFITPQERAHLKQVSEPSFRRSVVAGHDGAQRSDIRTSQSTDVSRDAVVRCIEQRALRFQGFDTREEQLEPLQLVKYGPGEHYDFHTDWLDPQYSTSFNGGNRMTSFFVYVYVSNDTTGGGTNFPLVVPPRDERWCGLLECDDAYANGLTFRPVEGNAIFWENLTPAGLGDPRTEHAGLPVTTGVKIGMNIWTRQVPVSDEVRRQDMPLDF</sequence>
<dbReference type="SMART" id="SM00702">
    <property type="entry name" value="P4Hc"/>
    <property type="match status" value="1"/>
</dbReference>
<dbReference type="InterPro" id="IPR044862">
    <property type="entry name" value="Pro_4_hyd_alph_FE2OG_OXY"/>
</dbReference>